<organism evidence="7 8">
    <name type="scientific">Parashewanella spongiae</name>
    <dbReference type="NCBI Taxonomy" id="342950"/>
    <lineage>
        <taxon>Bacteria</taxon>
        <taxon>Pseudomonadati</taxon>
        <taxon>Pseudomonadota</taxon>
        <taxon>Gammaproteobacteria</taxon>
        <taxon>Alteromonadales</taxon>
        <taxon>Shewanellaceae</taxon>
        <taxon>Parashewanella</taxon>
    </lineage>
</organism>
<dbReference type="InterPro" id="IPR001123">
    <property type="entry name" value="LeuE-type"/>
</dbReference>
<comment type="subcellular location">
    <subcellularLocation>
        <location evidence="1">Cell membrane</location>
        <topology evidence="1">Multi-pass membrane protein</topology>
    </subcellularLocation>
</comment>
<reference evidence="7 8" key="1">
    <citation type="submission" date="2018-09" db="EMBL/GenBank/DDBJ databases">
        <title>Phylogeny of the Shewanellaceae, and recommendation for two new genera, Pseudoshewanella and Parashewanella.</title>
        <authorList>
            <person name="Wang G."/>
        </authorList>
    </citation>
    <scope>NUCLEOTIDE SEQUENCE [LARGE SCALE GENOMIC DNA]</scope>
    <source>
        <strain evidence="7 8">KCTC 22492</strain>
    </source>
</reference>
<keyword evidence="5 6" id="KW-0472">Membrane</keyword>
<dbReference type="OrthoDB" id="9812084at2"/>
<dbReference type="GO" id="GO:0005886">
    <property type="term" value="C:plasma membrane"/>
    <property type="evidence" value="ECO:0007669"/>
    <property type="project" value="UniProtKB-SubCell"/>
</dbReference>
<dbReference type="RefSeq" id="WP_121852909.1">
    <property type="nucleotide sequence ID" value="NZ_CP037952.1"/>
</dbReference>
<feature type="transmembrane region" description="Helical" evidence="6">
    <location>
        <begin position="178"/>
        <end position="195"/>
    </location>
</feature>
<keyword evidence="2" id="KW-1003">Cell membrane</keyword>
<feature type="transmembrane region" description="Helical" evidence="6">
    <location>
        <begin position="43"/>
        <end position="65"/>
    </location>
</feature>
<evidence type="ECO:0000256" key="3">
    <source>
        <dbReference type="ARBA" id="ARBA00022692"/>
    </source>
</evidence>
<dbReference type="EMBL" id="QYYH01000032">
    <property type="protein sequence ID" value="RJY18085.1"/>
    <property type="molecule type" value="Genomic_DNA"/>
</dbReference>
<evidence type="ECO:0000256" key="4">
    <source>
        <dbReference type="ARBA" id="ARBA00022989"/>
    </source>
</evidence>
<evidence type="ECO:0000313" key="7">
    <source>
        <dbReference type="EMBL" id="RJY18085.1"/>
    </source>
</evidence>
<dbReference type="AlphaFoldDB" id="A0A3A6UKJ0"/>
<feature type="transmembrane region" description="Helical" evidence="6">
    <location>
        <begin position="72"/>
        <end position="90"/>
    </location>
</feature>
<protein>
    <submittedName>
        <fullName evidence="7">LysE family translocator</fullName>
    </submittedName>
</protein>
<dbReference type="GO" id="GO:0033228">
    <property type="term" value="P:cysteine export across plasma membrane"/>
    <property type="evidence" value="ECO:0007669"/>
    <property type="project" value="TreeGrafter"/>
</dbReference>
<sequence>MFEAWFTLIVTTGALFGSPGPAPLALAAVGATSGFRKGVPFLFGILTGLVVAILGTLFGLAALFSAVPEAKLICQIVASLYMVYVAYKIASANFVAGNIDEKIPDFKDGFVLNLFNPKAYAAFLAIFSQFLLPVESIELSYALTAISCFLIALIVDILWLAAGGMLKPVFNKPKQARMIRLIFAAVMLIAVGWALF</sequence>
<evidence type="ECO:0000313" key="8">
    <source>
        <dbReference type="Proteomes" id="UP000273022"/>
    </source>
</evidence>
<keyword evidence="4 6" id="KW-1133">Transmembrane helix</keyword>
<accession>A0A3A6UKJ0</accession>
<keyword evidence="8" id="KW-1185">Reference proteome</keyword>
<comment type="caution">
    <text evidence="7">The sequence shown here is derived from an EMBL/GenBank/DDBJ whole genome shotgun (WGS) entry which is preliminary data.</text>
</comment>
<evidence type="ECO:0000256" key="5">
    <source>
        <dbReference type="ARBA" id="ARBA00023136"/>
    </source>
</evidence>
<feature type="transmembrane region" description="Helical" evidence="6">
    <location>
        <begin position="141"/>
        <end position="166"/>
    </location>
</feature>
<dbReference type="PANTHER" id="PTHR30086">
    <property type="entry name" value="ARGININE EXPORTER PROTEIN ARGO"/>
    <property type="match status" value="1"/>
</dbReference>
<gene>
    <name evidence="7" type="ORF">D5R81_06820</name>
</gene>
<proteinExistence type="predicted"/>
<dbReference type="PANTHER" id="PTHR30086:SF20">
    <property type="entry name" value="ARGININE EXPORTER PROTEIN ARGO-RELATED"/>
    <property type="match status" value="1"/>
</dbReference>
<name>A0A3A6UKJ0_9GAMM</name>
<dbReference type="Pfam" id="PF01810">
    <property type="entry name" value="LysE"/>
    <property type="match status" value="1"/>
</dbReference>
<evidence type="ECO:0000256" key="1">
    <source>
        <dbReference type="ARBA" id="ARBA00004651"/>
    </source>
</evidence>
<evidence type="ECO:0000256" key="6">
    <source>
        <dbReference type="SAM" id="Phobius"/>
    </source>
</evidence>
<keyword evidence="3 6" id="KW-0812">Transmembrane</keyword>
<evidence type="ECO:0000256" key="2">
    <source>
        <dbReference type="ARBA" id="ARBA00022475"/>
    </source>
</evidence>
<dbReference type="GO" id="GO:0015171">
    <property type="term" value="F:amino acid transmembrane transporter activity"/>
    <property type="evidence" value="ECO:0007669"/>
    <property type="project" value="TreeGrafter"/>
</dbReference>
<dbReference type="Proteomes" id="UP000273022">
    <property type="component" value="Unassembled WGS sequence"/>
</dbReference>